<feature type="chain" id="PRO_5016403232" description="Zn(2)-C6 fungal-type domain-containing protein" evidence="6">
    <location>
        <begin position="24"/>
        <end position="481"/>
    </location>
</feature>
<evidence type="ECO:0000256" key="4">
    <source>
        <dbReference type="ARBA" id="ARBA00023242"/>
    </source>
</evidence>
<dbReference type="CDD" id="cd12148">
    <property type="entry name" value="fungal_TF_MHR"/>
    <property type="match status" value="1"/>
</dbReference>
<name>A0A316YF64_9BASI</name>
<keyword evidence="3" id="KW-0238">DNA-binding</keyword>
<dbReference type="InterPro" id="IPR050987">
    <property type="entry name" value="AtrR-like"/>
</dbReference>
<dbReference type="AlphaFoldDB" id="A0A316YF64"/>
<dbReference type="GO" id="GO:0006351">
    <property type="term" value="P:DNA-templated transcription"/>
    <property type="evidence" value="ECO:0007669"/>
    <property type="project" value="InterPro"/>
</dbReference>
<keyword evidence="9" id="KW-1185">Reference proteome</keyword>
<keyword evidence="6" id="KW-0732">Signal</keyword>
<dbReference type="GeneID" id="37040227"/>
<evidence type="ECO:0000256" key="1">
    <source>
        <dbReference type="ARBA" id="ARBA00004123"/>
    </source>
</evidence>
<dbReference type="PROSITE" id="PS00463">
    <property type="entry name" value="ZN2_CY6_FUNGAL_1"/>
    <property type="match status" value="1"/>
</dbReference>
<dbReference type="SUPFAM" id="SSF57701">
    <property type="entry name" value="Zn2/Cys6 DNA-binding domain"/>
    <property type="match status" value="1"/>
</dbReference>
<dbReference type="GO" id="GO:0000981">
    <property type="term" value="F:DNA-binding transcription factor activity, RNA polymerase II-specific"/>
    <property type="evidence" value="ECO:0007669"/>
    <property type="project" value="InterPro"/>
</dbReference>
<evidence type="ECO:0000313" key="9">
    <source>
        <dbReference type="Proteomes" id="UP000245768"/>
    </source>
</evidence>
<dbReference type="Pfam" id="PF04082">
    <property type="entry name" value="Fungal_trans"/>
    <property type="match status" value="1"/>
</dbReference>
<keyword evidence="4" id="KW-0539">Nucleus</keyword>
<protein>
    <recommendedName>
        <fullName evidence="7">Zn(2)-C6 fungal-type domain-containing protein</fullName>
    </recommendedName>
</protein>
<dbReference type="SMART" id="SM00066">
    <property type="entry name" value="GAL4"/>
    <property type="match status" value="1"/>
</dbReference>
<dbReference type="OrthoDB" id="4456959at2759"/>
<dbReference type="SMART" id="SM00906">
    <property type="entry name" value="Fungal_trans"/>
    <property type="match status" value="1"/>
</dbReference>
<dbReference type="GO" id="GO:0003677">
    <property type="term" value="F:DNA binding"/>
    <property type="evidence" value="ECO:0007669"/>
    <property type="project" value="UniProtKB-KW"/>
</dbReference>
<dbReference type="EMBL" id="KZ819640">
    <property type="protein sequence ID" value="PWN87278.1"/>
    <property type="molecule type" value="Genomic_DNA"/>
</dbReference>
<gene>
    <name evidence="8" type="ORF">FA10DRAFT_182307</name>
</gene>
<evidence type="ECO:0000256" key="3">
    <source>
        <dbReference type="ARBA" id="ARBA00023125"/>
    </source>
</evidence>
<organism evidence="8 9">
    <name type="scientific">Acaromyces ingoldii</name>
    <dbReference type="NCBI Taxonomy" id="215250"/>
    <lineage>
        <taxon>Eukaryota</taxon>
        <taxon>Fungi</taxon>
        <taxon>Dikarya</taxon>
        <taxon>Basidiomycota</taxon>
        <taxon>Ustilaginomycotina</taxon>
        <taxon>Exobasidiomycetes</taxon>
        <taxon>Exobasidiales</taxon>
        <taxon>Cryptobasidiaceae</taxon>
        <taxon>Acaromyces</taxon>
    </lineage>
</organism>
<dbReference type="GO" id="GO:0008270">
    <property type="term" value="F:zinc ion binding"/>
    <property type="evidence" value="ECO:0007669"/>
    <property type="project" value="InterPro"/>
</dbReference>
<evidence type="ECO:0000256" key="2">
    <source>
        <dbReference type="ARBA" id="ARBA00022723"/>
    </source>
</evidence>
<dbReference type="GO" id="GO:0005634">
    <property type="term" value="C:nucleus"/>
    <property type="evidence" value="ECO:0007669"/>
    <property type="project" value="UniProtKB-SubCell"/>
</dbReference>
<dbReference type="PROSITE" id="PS50048">
    <property type="entry name" value="ZN2_CY6_FUNGAL_2"/>
    <property type="match status" value="1"/>
</dbReference>
<dbReference type="InterPro" id="IPR036864">
    <property type="entry name" value="Zn2-C6_fun-type_DNA-bd_sf"/>
</dbReference>
<keyword evidence="2" id="KW-0479">Metal-binding</keyword>
<dbReference type="PANTHER" id="PTHR46910">
    <property type="entry name" value="TRANSCRIPTION FACTOR PDR1"/>
    <property type="match status" value="1"/>
</dbReference>
<feature type="region of interest" description="Disordered" evidence="5">
    <location>
        <begin position="78"/>
        <end position="106"/>
    </location>
</feature>
<dbReference type="STRING" id="215250.A0A316YF64"/>
<dbReference type="Pfam" id="PF00172">
    <property type="entry name" value="Zn_clus"/>
    <property type="match status" value="1"/>
</dbReference>
<evidence type="ECO:0000259" key="7">
    <source>
        <dbReference type="PROSITE" id="PS50048"/>
    </source>
</evidence>
<dbReference type="InParanoid" id="A0A316YF64"/>
<dbReference type="InterPro" id="IPR007219">
    <property type="entry name" value="XnlR_reg_dom"/>
</dbReference>
<evidence type="ECO:0000313" key="8">
    <source>
        <dbReference type="EMBL" id="PWN87278.1"/>
    </source>
</evidence>
<evidence type="ECO:0000256" key="5">
    <source>
        <dbReference type="SAM" id="MobiDB-lite"/>
    </source>
</evidence>
<dbReference type="InterPro" id="IPR001138">
    <property type="entry name" value="Zn2Cys6_DnaBD"/>
</dbReference>
<sequence length="481" mass="54034">MHVGVLMHEGFLACSLCFPMSSASGSSAPRKQKRIHRACDSCRRRKHRCDGQEGQRCGNCTAAGRACTFSEKTQRASRKEVNRLKEELQSLKGDKKKSRSAAQPAEAEDRAFLQDSCFLGASSPFHLLCTLQKESTREVRSQTLVTSAAHPLLTGEKLPGEQRQRLEEVVAQVWPDAATETALLDAFFAQPHWIYPMFSEGAFKIQLSDEGSKGDFDFVRLAFALFAVASRYTEVIAESEAQLIGARFYDAWQRLETGGAIVSLSQIQSSLLATIYLMGTQLAASLAWLQLGKTVRMLQSVGAHRRGLADPWTRAWWIAYTLDREQACIFGRPLAIRDEDCDVGLPEDEEERWDRQTPLRGFISTLRLDAIIGSILLSGAPSGRASHDEHLVLDRLEQWRATNPLPYDLQQAKTPLFIQSSMLFLKYHYCRMLLARKAFLRGEAFQPTLEASQGIAKIIDGLLQRQQQAVIWLMRGVQRLR</sequence>
<dbReference type="RefSeq" id="XP_025374476.1">
    <property type="nucleotide sequence ID" value="XM_025518311.1"/>
</dbReference>
<dbReference type="Proteomes" id="UP000245768">
    <property type="component" value="Unassembled WGS sequence"/>
</dbReference>
<reference evidence="8 9" key="1">
    <citation type="journal article" date="2018" name="Mol. Biol. Evol.">
        <title>Broad Genomic Sampling Reveals a Smut Pathogenic Ancestry of the Fungal Clade Ustilaginomycotina.</title>
        <authorList>
            <person name="Kijpornyongpan T."/>
            <person name="Mondo S.J."/>
            <person name="Barry K."/>
            <person name="Sandor L."/>
            <person name="Lee J."/>
            <person name="Lipzen A."/>
            <person name="Pangilinan J."/>
            <person name="LaButti K."/>
            <person name="Hainaut M."/>
            <person name="Henrissat B."/>
            <person name="Grigoriev I.V."/>
            <person name="Spatafora J.W."/>
            <person name="Aime M.C."/>
        </authorList>
    </citation>
    <scope>NUCLEOTIDE SEQUENCE [LARGE SCALE GENOMIC DNA]</scope>
    <source>
        <strain evidence="8 9">MCA 4198</strain>
    </source>
</reference>
<accession>A0A316YF64</accession>
<feature type="domain" description="Zn(2)-C6 fungal-type" evidence="7">
    <location>
        <begin position="38"/>
        <end position="69"/>
    </location>
</feature>
<dbReference type="PANTHER" id="PTHR46910:SF3">
    <property type="entry name" value="HALOTOLERANCE PROTEIN 9-RELATED"/>
    <property type="match status" value="1"/>
</dbReference>
<feature type="signal peptide" evidence="6">
    <location>
        <begin position="1"/>
        <end position="23"/>
    </location>
</feature>
<dbReference type="Gene3D" id="4.10.240.10">
    <property type="entry name" value="Zn(2)-C6 fungal-type DNA-binding domain"/>
    <property type="match status" value="1"/>
</dbReference>
<feature type="compositionally biased region" description="Basic and acidic residues" evidence="5">
    <location>
        <begin position="78"/>
        <end position="93"/>
    </location>
</feature>
<proteinExistence type="predicted"/>
<comment type="subcellular location">
    <subcellularLocation>
        <location evidence="1">Nucleus</location>
    </subcellularLocation>
</comment>
<evidence type="ECO:0000256" key="6">
    <source>
        <dbReference type="SAM" id="SignalP"/>
    </source>
</evidence>
<dbReference type="CDD" id="cd00067">
    <property type="entry name" value="GAL4"/>
    <property type="match status" value="1"/>
</dbReference>